<organism evidence="7 8">
    <name type="scientific">Alkalicoccus luteus</name>
    <dbReference type="NCBI Taxonomy" id="1237094"/>
    <lineage>
        <taxon>Bacteria</taxon>
        <taxon>Bacillati</taxon>
        <taxon>Bacillota</taxon>
        <taxon>Bacilli</taxon>
        <taxon>Bacillales</taxon>
        <taxon>Bacillaceae</taxon>
        <taxon>Alkalicoccus</taxon>
    </lineage>
</organism>
<dbReference type="InterPro" id="IPR020045">
    <property type="entry name" value="DNA_polI_H3TH"/>
</dbReference>
<sequence>MPGKTYLRRLRSLNEHLVLIDGFNLLSRAYFATSYGRDDHQLEKNSEGRYIHALKVFFSRISNLQERFPGGIVIAWDGKREDTIRNQDHQFYKAQRKDLPAPLIEQYHTATEICTDMGMHQMQVAGYEADDIIGSFTKAPLPVRKVIYSNDKDLFQLLNEDTDQLFVQKRKEIHYQLHHFQDDYGIQPAQWIDVKALLGDPSDNIPGCPGVGAKAALPLIQLYGSVEGVYNQLEQLDPAFNRYRKKLENGRESVMISRELVEIHCGLDDVHAVDMETLRSPSQAQYINVLEHYEILKDPFKLS</sequence>
<evidence type="ECO:0000313" key="7">
    <source>
        <dbReference type="EMBL" id="NJP37288.1"/>
    </source>
</evidence>
<evidence type="ECO:0000256" key="1">
    <source>
        <dbReference type="ARBA" id="ARBA00022722"/>
    </source>
</evidence>
<dbReference type="SMART" id="SM00279">
    <property type="entry name" value="HhH2"/>
    <property type="match status" value="1"/>
</dbReference>
<dbReference type="InterPro" id="IPR020046">
    <property type="entry name" value="5-3_exonucl_a-hlix_arch_N"/>
</dbReference>
<keyword evidence="7" id="KW-0255">Endonuclease</keyword>
<protein>
    <recommendedName>
        <fullName evidence="5">5'-3' exonuclease</fullName>
    </recommendedName>
</protein>
<evidence type="ECO:0000256" key="4">
    <source>
        <dbReference type="ARBA" id="ARBA00049957"/>
    </source>
</evidence>
<dbReference type="GO" id="GO:0033567">
    <property type="term" value="P:DNA replication, Okazaki fragment processing"/>
    <property type="evidence" value="ECO:0007669"/>
    <property type="project" value="InterPro"/>
</dbReference>
<feature type="domain" description="5'-3' exonuclease" evidence="6">
    <location>
        <begin position="15"/>
        <end position="281"/>
    </location>
</feature>
<evidence type="ECO:0000256" key="5">
    <source>
        <dbReference type="ARBA" id="ARBA00050026"/>
    </source>
</evidence>
<keyword evidence="8" id="KW-1185">Reference proteome</keyword>
<dbReference type="CDD" id="cd09898">
    <property type="entry name" value="H3TH_53EXO"/>
    <property type="match status" value="1"/>
</dbReference>
<dbReference type="Gene3D" id="1.10.150.20">
    <property type="entry name" value="5' to 3' exonuclease, C-terminal subdomain"/>
    <property type="match status" value="1"/>
</dbReference>
<dbReference type="SMART" id="SM00475">
    <property type="entry name" value="53EXOc"/>
    <property type="match status" value="1"/>
</dbReference>
<proteinExistence type="predicted"/>
<dbReference type="PANTHER" id="PTHR42646:SF2">
    <property type="entry name" value="5'-3' EXONUCLEASE FAMILY PROTEIN"/>
    <property type="match status" value="1"/>
</dbReference>
<dbReference type="SUPFAM" id="SSF88723">
    <property type="entry name" value="PIN domain-like"/>
    <property type="match status" value="1"/>
</dbReference>
<dbReference type="FunFam" id="1.10.150.20:FF:000003">
    <property type="entry name" value="DNA polymerase I"/>
    <property type="match status" value="1"/>
</dbReference>
<dbReference type="GO" id="GO:0008409">
    <property type="term" value="F:5'-3' exonuclease activity"/>
    <property type="evidence" value="ECO:0007669"/>
    <property type="project" value="InterPro"/>
</dbReference>
<evidence type="ECO:0000259" key="6">
    <source>
        <dbReference type="SMART" id="SM00475"/>
    </source>
</evidence>
<dbReference type="InterPro" id="IPR002421">
    <property type="entry name" value="5-3_exonuclease"/>
</dbReference>
<name>A0A969PPZ8_9BACI</name>
<evidence type="ECO:0000256" key="3">
    <source>
        <dbReference type="ARBA" id="ARBA00023125"/>
    </source>
</evidence>
<dbReference type="InterPro" id="IPR008918">
    <property type="entry name" value="HhH2"/>
</dbReference>
<dbReference type="Pfam" id="PF02739">
    <property type="entry name" value="5_3_exonuc_N"/>
    <property type="match status" value="1"/>
</dbReference>
<dbReference type="Pfam" id="PF01367">
    <property type="entry name" value="5_3_exonuc"/>
    <property type="match status" value="1"/>
</dbReference>
<dbReference type="SUPFAM" id="SSF47807">
    <property type="entry name" value="5' to 3' exonuclease, C-terminal subdomain"/>
    <property type="match status" value="1"/>
</dbReference>
<keyword evidence="2" id="KW-0378">Hydrolase</keyword>
<evidence type="ECO:0000313" key="8">
    <source>
        <dbReference type="Proteomes" id="UP000752012"/>
    </source>
</evidence>
<dbReference type="Gene3D" id="3.40.50.1010">
    <property type="entry name" value="5'-nuclease"/>
    <property type="match status" value="1"/>
</dbReference>
<dbReference type="PANTHER" id="PTHR42646">
    <property type="entry name" value="FLAP ENDONUCLEASE XNI"/>
    <property type="match status" value="1"/>
</dbReference>
<dbReference type="GO" id="GO:0017108">
    <property type="term" value="F:5'-flap endonuclease activity"/>
    <property type="evidence" value="ECO:0007669"/>
    <property type="project" value="InterPro"/>
</dbReference>
<accession>A0A969PPZ8</accession>
<evidence type="ECO:0000256" key="2">
    <source>
        <dbReference type="ARBA" id="ARBA00022801"/>
    </source>
</evidence>
<dbReference type="InterPro" id="IPR036279">
    <property type="entry name" value="5-3_exonuclease_C_sf"/>
</dbReference>
<dbReference type="AlphaFoldDB" id="A0A969PPZ8"/>
<keyword evidence="3" id="KW-0238">DNA-binding</keyword>
<reference evidence="7 8" key="1">
    <citation type="submission" date="2020-03" db="EMBL/GenBank/DDBJ databases">
        <title>Assessment of the enzymatic potential of alkaline-tolerant lipase obtained from Bacillus luteus H11 (technogenic soil) for the bioremediation of saline soils contaminated with petroleum substances.</title>
        <authorList>
            <person name="Kalwasinska A."/>
        </authorList>
    </citation>
    <scope>NUCLEOTIDE SEQUENCE [LARGE SCALE GENOMIC DNA]</scope>
    <source>
        <strain evidence="7 8">H11</strain>
    </source>
</reference>
<gene>
    <name evidence="7" type="ORF">HCN83_06770</name>
</gene>
<keyword evidence="1" id="KW-0540">Nuclease</keyword>
<comment type="function">
    <text evidence="4">5'-3' exonuclease acting preferentially on double-stranded DNA.</text>
</comment>
<dbReference type="EMBL" id="JAATHJ010000007">
    <property type="protein sequence ID" value="NJP37288.1"/>
    <property type="molecule type" value="Genomic_DNA"/>
</dbReference>
<dbReference type="InterPro" id="IPR029060">
    <property type="entry name" value="PIN-like_dom_sf"/>
</dbReference>
<comment type="caution">
    <text evidence="7">The sequence shown here is derived from an EMBL/GenBank/DDBJ whole genome shotgun (WGS) entry which is preliminary data.</text>
</comment>
<dbReference type="GO" id="GO:0003677">
    <property type="term" value="F:DNA binding"/>
    <property type="evidence" value="ECO:0007669"/>
    <property type="project" value="UniProtKB-KW"/>
</dbReference>
<dbReference type="CDD" id="cd09859">
    <property type="entry name" value="PIN_53EXO"/>
    <property type="match status" value="1"/>
</dbReference>
<dbReference type="Proteomes" id="UP000752012">
    <property type="component" value="Unassembled WGS sequence"/>
</dbReference>
<dbReference type="InterPro" id="IPR038969">
    <property type="entry name" value="FEN"/>
</dbReference>